<gene>
    <name evidence="1" type="ORF">MLD38_005883</name>
</gene>
<evidence type="ECO:0000313" key="1">
    <source>
        <dbReference type="EMBL" id="KAI4379605.1"/>
    </source>
</evidence>
<sequence length="96" mass="10533">MLCQSLSSCQILVLAITINMGVPRLHFSFLESNDDRLALALHAQFDNLEGPCLAIEDRSHMSLMGQGIYAIGIELLLLQDMLVKSLMGCTILCPVL</sequence>
<evidence type="ECO:0000313" key="2">
    <source>
        <dbReference type="Proteomes" id="UP001057402"/>
    </source>
</evidence>
<accession>A0ACB9RKU7</accession>
<dbReference type="Proteomes" id="UP001057402">
    <property type="component" value="Chromosome 3"/>
</dbReference>
<organism evidence="1 2">
    <name type="scientific">Melastoma candidum</name>
    <dbReference type="NCBI Taxonomy" id="119954"/>
    <lineage>
        <taxon>Eukaryota</taxon>
        <taxon>Viridiplantae</taxon>
        <taxon>Streptophyta</taxon>
        <taxon>Embryophyta</taxon>
        <taxon>Tracheophyta</taxon>
        <taxon>Spermatophyta</taxon>
        <taxon>Magnoliopsida</taxon>
        <taxon>eudicotyledons</taxon>
        <taxon>Gunneridae</taxon>
        <taxon>Pentapetalae</taxon>
        <taxon>rosids</taxon>
        <taxon>malvids</taxon>
        <taxon>Myrtales</taxon>
        <taxon>Melastomataceae</taxon>
        <taxon>Melastomatoideae</taxon>
        <taxon>Melastomateae</taxon>
        <taxon>Melastoma</taxon>
    </lineage>
</organism>
<protein>
    <submittedName>
        <fullName evidence="1">Uncharacterized protein</fullName>
    </submittedName>
</protein>
<comment type="caution">
    <text evidence="1">The sequence shown here is derived from an EMBL/GenBank/DDBJ whole genome shotgun (WGS) entry which is preliminary data.</text>
</comment>
<dbReference type="EMBL" id="CM042882">
    <property type="protein sequence ID" value="KAI4379605.1"/>
    <property type="molecule type" value="Genomic_DNA"/>
</dbReference>
<reference evidence="2" key="1">
    <citation type="journal article" date="2023" name="Front. Plant Sci.">
        <title>Chromosomal-level genome assembly of Melastoma candidum provides insights into trichome evolution.</title>
        <authorList>
            <person name="Zhong Y."/>
            <person name="Wu W."/>
            <person name="Sun C."/>
            <person name="Zou P."/>
            <person name="Liu Y."/>
            <person name="Dai S."/>
            <person name="Zhou R."/>
        </authorList>
    </citation>
    <scope>NUCLEOTIDE SEQUENCE [LARGE SCALE GENOMIC DNA]</scope>
</reference>
<proteinExistence type="predicted"/>
<name>A0ACB9RKU7_9MYRT</name>
<keyword evidence="2" id="KW-1185">Reference proteome</keyword>